<feature type="transmembrane region" description="Helical" evidence="1">
    <location>
        <begin position="6"/>
        <end position="26"/>
    </location>
</feature>
<dbReference type="AlphaFoldDB" id="R7RSK2"/>
<keyword evidence="3" id="KW-1185">Reference proteome</keyword>
<dbReference type="eggNOG" id="ENOG50346TT">
    <property type="taxonomic scope" value="Bacteria"/>
</dbReference>
<dbReference type="Proteomes" id="UP000014923">
    <property type="component" value="Unassembled WGS sequence"/>
</dbReference>
<evidence type="ECO:0000256" key="1">
    <source>
        <dbReference type="SAM" id="Phobius"/>
    </source>
</evidence>
<keyword evidence="1" id="KW-0472">Membrane</keyword>
<evidence type="ECO:0000313" key="2">
    <source>
        <dbReference type="EMBL" id="CDF58230.1"/>
    </source>
</evidence>
<protein>
    <recommendedName>
        <fullName evidence="4">Prepilin-type N-terminal cleavage/methylation domain-containing protein</fullName>
    </recommendedName>
</protein>
<reference evidence="2" key="1">
    <citation type="submission" date="2013-03" db="EMBL/GenBank/DDBJ databases">
        <title>Draft genome sequence of the hydrogen-ethanol-producing anaerobic alkalithermophilic Caloramator celere.</title>
        <authorList>
            <person name="Ciranna A."/>
            <person name="Larjo A."/>
            <person name="Kivisto A."/>
            <person name="Santala V."/>
            <person name="Roos C."/>
            <person name="Karp M."/>
        </authorList>
    </citation>
    <scope>NUCLEOTIDE SEQUENCE [LARGE SCALE GENOMIC DNA]</scope>
    <source>
        <strain evidence="2">DSM 8682</strain>
    </source>
</reference>
<dbReference type="NCBIfam" id="TIGR02532">
    <property type="entry name" value="IV_pilin_GFxxxE"/>
    <property type="match status" value="1"/>
</dbReference>
<dbReference type="OrthoDB" id="9978607at2"/>
<evidence type="ECO:0008006" key="4">
    <source>
        <dbReference type="Google" id="ProtNLM"/>
    </source>
</evidence>
<dbReference type="RefSeq" id="WP_018662118.1">
    <property type="nucleotide sequence ID" value="NZ_HF952018.1"/>
</dbReference>
<name>R7RSK2_9CLOT</name>
<accession>R7RSK2</accession>
<proteinExistence type="predicted"/>
<keyword evidence="1" id="KW-1133">Transmembrane helix</keyword>
<dbReference type="EMBL" id="CAVN010000095">
    <property type="protein sequence ID" value="CDF58230.1"/>
    <property type="molecule type" value="Genomic_DNA"/>
</dbReference>
<gene>
    <name evidence="2" type="ORF">TCEL_00276</name>
</gene>
<dbReference type="Pfam" id="PF07963">
    <property type="entry name" value="N_methyl"/>
    <property type="match status" value="1"/>
</dbReference>
<dbReference type="InterPro" id="IPR012902">
    <property type="entry name" value="N_methyl_site"/>
</dbReference>
<comment type="caution">
    <text evidence="2">The sequence shown here is derived from an EMBL/GenBank/DDBJ whole genome shotgun (WGS) entry which is preliminary data.</text>
</comment>
<sequence>MIKKGFTLIEVLLGIFIITILIPAFIDVDKVNIFMAKESENSYKMFLIASSICELYKNSSYYYEELSCQIYLNSSNELDQSIEMSLDKLRDDTNKRYKASLNFKLQDTGLYKLKIEVEDLLQGEKISLSCYK</sequence>
<evidence type="ECO:0000313" key="3">
    <source>
        <dbReference type="Proteomes" id="UP000014923"/>
    </source>
</evidence>
<organism evidence="2 3">
    <name type="scientific">Thermobrachium celere DSM 8682</name>
    <dbReference type="NCBI Taxonomy" id="941824"/>
    <lineage>
        <taxon>Bacteria</taxon>
        <taxon>Bacillati</taxon>
        <taxon>Bacillota</taxon>
        <taxon>Clostridia</taxon>
        <taxon>Eubacteriales</taxon>
        <taxon>Clostridiaceae</taxon>
        <taxon>Thermobrachium</taxon>
    </lineage>
</organism>
<keyword evidence="1" id="KW-0812">Transmembrane</keyword>
<dbReference type="HOGENOM" id="CLU_1916088_0_0_9"/>